<protein>
    <submittedName>
        <fullName evidence="1">Uncharacterized protein</fullName>
    </submittedName>
</protein>
<dbReference type="Proteomes" id="UP000054908">
    <property type="component" value="Unassembled WGS sequence"/>
</dbReference>
<dbReference type="RefSeq" id="WP_156414999.1">
    <property type="nucleotide sequence ID" value="NZ_LNYL01000019.1"/>
</dbReference>
<gene>
    <name evidence="1" type="ORF">Lmac_0698</name>
</gene>
<evidence type="ECO:0000313" key="1">
    <source>
        <dbReference type="EMBL" id="KTD30011.1"/>
    </source>
</evidence>
<feature type="non-terminal residue" evidence="1">
    <location>
        <position position="79"/>
    </location>
</feature>
<dbReference type="EMBL" id="LNYL01000019">
    <property type="protein sequence ID" value="KTD30011.1"/>
    <property type="molecule type" value="Genomic_DNA"/>
</dbReference>
<dbReference type="PATRIC" id="fig|466.6.peg.752"/>
<keyword evidence="2" id="KW-1185">Reference proteome</keyword>
<organism evidence="1 2">
    <name type="scientific">Legionella maceachernii</name>
    <dbReference type="NCBI Taxonomy" id="466"/>
    <lineage>
        <taxon>Bacteria</taxon>
        <taxon>Pseudomonadati</taxon>
        <taxon>Pseudomonadota</taxon>
        <taxon>Gammaproteobacteria</taxon>
        <taxon>Legionellales</taxon>
        <taxon>Legionellaceae</taxon>
        <taxon>Legionella</taxon>
    </lineage>
</organism>
<name>A0A0W0WCD0_9GAMM</name>
<proteinExistence type="predicted"/>
<dbReference type="AlphaFoldDB" id="A0A0W0WCD0"/>
<comment type="caution">
    <text evidence="1">The sequence shown here is derived from an EMBL/GenBank/DDBJ whole genome shotgun (WGS) entry which is preliminary data.</text>
</comment>
<sequence>MVKGSVEACRSDSGIVVLSEAKDLLNRVTVKSREVLRVAQDDGGYCRPDGGVVVLSVVRDLLGGVIAKSWEVLRVAQDD</sequence>
<evidence type="ECO:0000313" key="2">
    <source>
        <dbReference type="Proteomes" id="UP000054908"/>
    </source>
</evidence>
<reference evidence="1 2" key="1">
    <citation type="submission" date="2015-11" db="EMBL/GenBank/DDBJ databases">
        <title>Genomic analysis of 38 Legionella species identifies large and diverse effector repertoires.</title>
        <authorList>
            <person name="Burstein D."/>
            <person name="Amaro F."/>
            <person name="Zusman T."/>
            <person name="Lifshitz Z."/>
            <person name="Cohen O."/>
            <person name="Gilbert J.A."/>
            <person name="Pupko T."/>
            <person name="Shuman H.A."/>
            <person name="Segal G."/>
        </authorList>
    </citation>
    <scope>NUCLEOTIDE SEQUENCE [LARGE SCALE GENOMIC DNA]</scope>
    <source>
        <strain evidence="1 2">PX-1-G2-E2</strain>
    </source>
</reference>
<dbReference type="STRING" id="466.Lmac_0698"/>
<accession>A0A0W0WCD0</accession>